<sequence>MENIKSLYSLHHTYACVHVFVHSKEYPLRSKELEKLKSSDFELRNHILDSVMLSIEPLPVDIAWEVATDGALRPICGGKKSHLHFHHADATYLSFNTVY</sequence>
<evidence type="ECO:0000313" key="1">
    <source>
        <dbReference type="EMBL" id="KAK7338062.1"/>
    </source>
</evidence>
<accession>A0AAN9LQ43</accession>
<reference evidence="1 2" key="1">
    <citation type="submission" date="2024-01" db="EMBL/GenBank/DDBJ databases">
        <title>The genomes of 5 underutilized Papilionoideae crops provide insights into root nodulation and disease resistanc.</title>
        <authorList>
            <person name="Jiang F."/>
        </authorList>
    </citation>
    <scope>NUCLEOTIDE SEQUENCE [LARGE SCALE GENOMIC DNA]</scope>
    <source>
        <strain evidence="1">LVBAO_FW01</strain>
        <tissue evidence="1">Leaves</tissue>
    </source>
</reference>
<name>A0AAN9LQ43_CANGL</name>
<evidence type="ECO:0000313" key="2">
    <source>
        <dbReference type="Proteomes" id="UP001367508"/>
    </source>
</evidence>
<dbReference type="Proteomes" id="UP001367508">
    <property type="component" value="Unassembled WGS sequence"/>
</dbReference>
<dbReference type="AlphaFoldDB" id="A0AAN9LQ43"/>
<protein>
    <submittedName>
        <fullName evidence="1">Uncharacterized protein</fullName>
    </submittedName>
</protein>
<gene>
    <name evidence="1" type="ORF">VNO77_18659</name>
</gene>
<organism evidence="1 2">
    <name type="scientific">Canavalia gladiata</name>
    <name type="common">Sword bean</name>
    <name type="synonym">Dolichos gladiatus</name>
    <dbReference type="NCBI Taxonomy" id="3824"/>
    <lineage>
        <taxon>Eukaryota</taxon>
        <taxon>Viridiplantae</taxon>
        <taxon>Streptophyta</taxon>
        <taxon>Embryophyta</taxon>
        <taxon>Tracheophyta</taxon>
        <taxon>Spermatophyta</taxon>
        <taxon>Magnoliopsida</taxon>
        <taxon>eudicotyledons</taxon>
        <taxon>Gunneridae</taxon>
        <taxon>Pentapetalae</taxon>
        <taxon>rosids</taxon>
        <taxon>fabids</taxon>
        <taxon>Fabales</taxon>
        <taxon>Fabaceae</taxon>
        <taxon>Papilionoideae</taxon>
        <taxon>50 kb inversion clade</taxon>
        <taxon>NPAAA clade</taxon>
        <taxon>indigoferoid/millettioid clade</taxon>
        <taxon>Phaseoleae</taxon>
        <taxon>Canavalia</taxon>
    </lineage>
</organism>
<dbReference type="EMBL" id="JAYMYQ010000004">
    <property type="protein sequence ID" value="KAK7338062.1"/>
    <property type="molecule type" value="Genomic_DNA"/>
</dbReference>
<keyword evidence="2" id="KW-1185">Reference proteome</keyword>
<proteinExistence type="predicted"/>
<comment type="caution">
    <text evidence="1">The sequence shown here is derived from an EMBL/GenBank/DDBJ whole genome shotgun (WGS) entry which is preliminary data.</text>
</comment>